<dbReference type="AlphaFoldDB" id="A0AAU0UJF3"/>
<feature type="domain" description="Helicase ATP-binding" evidence="4">
    <location>
        <begin position="280"/>
        <end position="432"/>
    </location>
</feature>
<evidence type="ECO:0000256" key="1">
    <source>
        <dbReference type="ARBA" id="ARBA00022741"/>
    </source>
</evidence>
<dbReference type="Pfam" id="PF00271">
    <property type="entry name" value="Helicase_C"/>
    <property type="match status" value="1"/>
</dbReference>
<dbReference type="GO" id="GO:0006310">
    <property type="term" value="P:DNA recombination"/>
    <property type="evidence" value="ECO:0007669"/>
    <property type="project" value="TreeGrafter"/>
</dbReference>
<dbReference type="InterPro" id="IPR001650">
    <property type="entry name" value="Helicase_C-like"/>
</dbReference>
<dbReference type="PROSITE" id="PS51192">
    <property type="entry name" value="HELICASE_ATP_BIND_1"/>
    <property type="match status" value="1"/>
</dbReference>
<keyword evidence="2" id="KW-0067">ATP-binding</keyword>
<dbReference type="Gene3D" id="3.40.50.300">
    <property type="entry name" value="P-loop containing nucleotide triphosphate hydrolases"/>
    <property type="match status" value="2"/>
</dbReference>
<keyword evidence="6" id="KW-0378">Hydrolase</keyword>
<dbReference type="GO" id="GO:0003677">
    <property type="term" value="F:DNA binding"/>
    <property type="evidence" value="ECO:0007669"/>
    <property type="project" value="UniProtKB-KW"/>
</dbReference>
<dbReference type="InterPro" id="IPR027417">
    <property type="entry name" value="P-loop_NTPase"/>
</dbReference>
<keyword evidence="1" id="KW-0547">Nucleotide-binding</keyword>
<gene>
    <name evidence="6" type="ORF">MFMK1_000709</name>
</gene>
<feature type="domain" description="Helicase C-terminal" evidence="5">
    <location>
        <begin position="466"/>
        <end position="627"/>
    </location>
</feature>
<organism evidence="6 7">
    <name type="scientific">Metallumcola ferriviriculae</name>
    <dbReference type="NCBI Taxonomy" id="3039180"/>
    <lineage>
        <taxon>Bacteria</taxon>
        <taxon>Bacillati</taxon>
        <taxon>Bacillota</taxon>
        <taxon>Clostridia</taxon>
        <taxon>Neomoorellales</taxon>
        <taxon>Desulfitibacteraceae</taxon>
        <taxon>Metallumcola</taxon>
    </lineage>
</organism>
<evidence type="ECO:0000313" key="6">
    <source>
        <dbReference type="EMBL" id="WRO20919.1"/>
    </source>
</evidence>
<dbReference type="PANTHER" id="PTHR30580">
    <property type="entry name" value="PRIMOSOMAL PROTEIN N"/>
    <property type="match status" value="1"/>
</dbReference>
<evidence type="ECO:0000256" key="2">
    <source>
        <dbReference type="ARBA" id="ARBA00022840"/>
    </source>
</evidence>
<protein>
    <submittedName>
        <fullName evidence="6">DEAD/DEAH box helicase family protein</fullName>
    </submittedName>
</protein>
<accession>A0AAU0UJF3</accession>
<name>A0AAU0UJF3_9FIRM</name>
<dbReference type="PROSITE" id="PS51194">
    <property type="entry name" value="HELICASE_CTER"/>
    <property type="match status" value="1"/>
</dbReference>
<dbReference type="PANTHER" id="PTHR30580:SF1">
    <property type="entry name" value="COMF OPERON PROTEIN 1"/>
    <property type="match status" value="1"/>
</dbReference>
<dbReference type="InterPro" id="IPR014001">
    <property type="entry name" value="Helicase_ATP-bd"/>
</dbReference>
<dbReference type="GO" id="GO:0005524">
    <property type="term" value="F:ATP binding"/>
    <property type="evidence" value="ECO:0007669"/>
    <property type="project" value="UniProtKB-KW"/>
</dbReference>
<reference evidence="6 7" key="1">
    <citation type="submission" date="2023-04" db="EMBL/GenBank/DDBJ databases">
        <authorList>
            <person name="Hsu D."/>
        </authorList>
    </citation>
    <scope>NUCLEOTIDE SEQUENCE [LARGE SCALE GENOMIC DNA]</scope>
    <source>
        <strain evidence="6 7">MK1</strain>
    </source>
</reference>
<dbReference type="InterPro" id="IPR011545">
    <property type="entry name" value="DEAD/DEAH_box_helicase_dom"/>
</dbReference>
<dbReference type="SMART" id="SM00490">
    <property type="entry name" value="HELICc"/>
    <property type="match status" value="1"/>
</dbReference>
<keyword evidence="3" id="KW-0238">DNA-binding</keyword>
<evidence type="ECO:0000256" key="3">
    <source>
        <dbReference type="ARBA" id="ARBA00023125"/>
    </source>
</evidence>
<dbReference type="SUPFAM" id="SSF52540">
    <property type="entry name" value="P-loop containing nucleoside triphosphate hydrolases"/>
    <property type="match status" value="1"/>
</dbReference>
<evidence type="ECO:0000313" key="7">
    <source>
        <dbReference type="Proteomes" id="UP001329915"/>
    </source>
</evidence>
<dbReference type="RefSeq" id="WP_366923796.1">
    <property type="nucleotide sequence ID" value="NZ_CP121694.1"/>
</dbReference>
<proteinExistence type="predicted"/>
<evidence type="ECO:0000259" key="4">
    <source>
        <dbReference type="PROSITE" id="PS51192"/>
    </source>
</evidence>
<keyword evidence="6" id="KW-0347">Helicase</keyword>
<dbReference type="EMBL" id="CP121694">
    <property type="protein sequence ID" value="WRO20919.1"/>
    <property type="molecule type" value="Genomic_DNA"/>
</dbReference>
<dbReference type="SMART" id="SM00487">
    <property type="entry name" value="DEXDc"/>
    <property type="match status" value="1"/>
</dbReference>
<dbReference type="GO" id="GO:0043138">
    <property type="term" value="F:3'-5' DNA helicase activity"/>
    <property type="evidence" value="ECO:0007669"/>
    <property type="project" value="TreeGrafter"/>
</dbReference>
<sequence>MSSLKCFLYIAWSDAAYRVGISHDPMLDLKFLQQKGYRQMQILSQAIPIGLADFLLGQVANERQRLGQPYINQALANHRPLVKQAVKMWLKYEWRHPIEEVVESIYKKLRKLGDKLQVDILSRREEIAGAEVADCSLPEDMDLDSLRQVLDGRLLFLEEIEQVLLERKIRLQADLETVLQCLFLQGDIDFIPGITWEGEHLRCQRCGQSDNIRQTQCFSCGEYHCYYCEGCLSTGESRLCKPLYGKRAGCRGVQGEAISVRLDFSLSRAQKDTASALKTFVRNDKERYCLVWAVCGAGKTEVSFWAVAEALNNGGKVLYVSPRKGVVTELLPRFKKAFPGIQPALLHGGIREKYTDSPLTFATTHQTIRFYRRFDLVILDEVDAYPYQGAAVLHHAVQRATRETGKTIYLTATPTSDLMRRVNTGEVKLVRIPARYHGYPLPEPEILVEKALHSDNDGQVVLPQAVLELIHLTVEGDLAQLFVFVPSVFLAQRVGETLQQLVGKPPFNDFAGEWVQYSHSKDPLREEKRKRFSRGDFPIFVSTTIMERGITVPRTNVVVLFAEKDRIFDTGTLVQMAGRAGRSAENPFGRVWFVGARTTPSMKTAVEWVKNMNQEAYQLGYLREDLYRSTGERG</sequence>
<evidence type="ECO:0000259" key="5">
    <source>
        <dbReference type="PROSITE" id="PS51194"/>
    </source>
</evidence>
<dbReference type="Pfam" id="PF00270">
    <property type="entry name" value="DEAD"/>
    <property type="match status" value="1"/>
</dbReference>
<dbReference type="Proteomes" id="UP001329915">
    <property type="component" value="Chromosome"/>
</dbReference>
<dbReference type="GO" id="GO:0006302">
    <property type="term" value="P:double-strand break repair"/>
    <property type="evidence" value="ECO:0007669"/>
    <property type="project" value="TreeGrafter"/>
</dbReference>
<dbReference type="GO" id="GO:0006270">
    <property type="term" value="P:DNA replication initiation"/>
    <property type="evidence" value="ECO:0007669"/>
    <property type="project" value="TreeGrafter"/>
</dbReference>
<keyword evidence="7" id="KW-1185">Reference proteome</keyword>
<dbReference type="KEGG" id="dbc:MFMK1_000709"/>